<dbReference type="InterPro" id="IPR017896">
    <property type="entry name" value="4Fe4S_Fe-S-bd"/>
</dbReference>
<sequence length="471" mass="53627">MEDFYEFDEEYRDTIATVDAEGKRIWVYPKKPTGRFHKARIIVTIVLLTILFAGPFIKIGGQPLLLFNIFERKFVILGTVFWPQDFFLLALALITFFVFIILFTVIFGRVWCGWACPQTLFMEMVFRKIEYWIEGDANQQRKLDKSPWTGEKILKKGSKHLIFILISVLISHTLMAYLISIEEVKKIVSQSPTEHMAGFIGLVFFTGLFYWVFAYFREQACVAVCPYGRLQGVLLSKESIVVAYDWLRGEPRGKLKKKEPATDKGDCIDCKLCVHACPTGIDIRNGTQLECVNCTACIDACDDVMEKIHKPKGLIRYSSHNAIKDGKKEVLTTRVYAYSVVLLLMMTALTAFIVTRSDIEATVLRVPGMLYQEAEDGKISNLYNIQFINKTSEDMALELRLENFDEGEISKVGGEKMTIESNGKADGVFFVKLPRELVKNGKAEVEIGFYRNGELIETETTNFLGPMGNRK</sequence>
<keyword evidence="2" id="KW-0004">4Fe-4S</keyword>
<dbReference type="Gene3D" id="2.60.40.10">
    <property type="entry name" value="Immunoglobulins"/>
    <property type="match status" value="1"/>
</dbReference>
<protein>
    <submittedName>
        <fullName evidence="9">Cytochrome c oxidase accessory protein CcoG</fullName>
    </submittedName>
</protein>
<dbReference type="NCBIfam" id="TIGR02745">
    <property type="entry name" value="ccoG_rdxA_fixG"/>
    <property type="match status" value="1"/>
</dbReference>
<keyword evidence="7" id="KW-1133">Transmembrane helix</keyword>
<name>A0ABT8KW83_9BACT</name>
<dbReference type="RefSeq" id="WP_346755071.1">
    <property type="nucleotide sequence ID" value="NZ_JAUJEA010000014.1"/>
</dbReference>
<dbReference type="Proteomes" id="UP001172082">
    <property type="component" value="Unassembled WGS sequence"/>
</dbReference>
<keyword evidence="7" id="KW-0472">Membrane</keyword>
<evidence type="ECO:0000313" key="9">
    <source>
        <dbReference type="EMBL" id="MDN5205047.1"/>
    </source>
</evidence>
<keyword evidence="10" id="KW-1185">Reference proteome</keyword>
<keyword evidence="6" id="KW-0411">Iron-sulfur</keyword>
<dbReference type="InterPro" id="IPR051684">
    <property type="entry name" value="Electron_Trans/Redox"/>
</dbReference>
<evidence type="ECO:0000256" key="5">
    <source>
        <dbReference type="ARBA" id="ARBA00023004"/>
    </source>
</evidence>
<dbReference type="PANTHER" id="PTHR30176:SF3">
    <property type="entry name" value="FERREDOXIN-TYPE PROTEIN NAPH"/>
    <property type="match status" value="1"/>
</dbReference>
<reference evidence="9" key="1">
    <citation type="submission" date="2023-06" db="EMBL/GenBank/DDBJ databases">
        <title>Genomic of Parafulvivirga corallium.</title>
        <authorList>
            <person name="Wang G."/>
        </authorList>
    </citation>
    <scope>NUCLEOTIDE SEQUENCE</scope>
    <source>
        <strain evidence="9">BMA10</strain>
    </source>
</reference>
<feature type="transmembrane region" description="Helical" evidence="7">
    <location>
        <begin position="39"/>
        <end position="57"/>
    </location>
</feature>
<feature type="transmembrane region" description="Helical" evidence="7">
    <location>
        <begin position="161"/>
        <end position="179"/>
    </location>
</feature>
<dbReference type="InterPro" id="IPR013783">
    <property type="entry name" value="Ig-like_fold"/>
</dbReference>
<dbReference type="Gene3D" id="3.30.70.20">
    <property type="match status" value="1"/>
</dbReference>
<feature type="transmembrane region" description="Helical" evidence="7">
    <location>
        <begin position="86"/>
        <end position="112"/>
    </location>
</feature>
<evidence type="ECO:0000259" key="8">
    <source>
        <dbReference type="PROSITE" id="PS51379"/>
    </source>
</evidence>
<feature type="transmembrane region" description="Helical" evidence="7">
    <location>
        <begin position="335"/>
        <end position="354"/>
    </location>
</feature>
<evidence type="ECO:0000256" key="3">
    <source>
        <dbReference type="ARBA" id="ARBA00022723"/>
    </source>
</evidence>
<dbReference type="PROSITE" id="PS00198">
    <property type="entry name" value="4FE4S_FER_1"/>
    <property type="match status" value="1"/>
</dbReference>
<dbReference type="EMBL" id="JAUJEA010000014">
    <property type="protein sequence ID" value="MDN5205047.1"/>
    <property type="molecule type" value="Genomic_DNA"/>
</dbReference>
<evidence type="ECO:0000313" key="10">
    <source>
        <dbReference type="Proteomes" id="UP001172082"/>
    </source>
</evidence>
<gene>
    <name evidence="9" type="primary">ccoG</name>
    <name evidence="9" type="ORF">QQ008_26900</name>
</gene>
<evidence type="ECO:0000256" key="2">
    <source>
        <dbReference type="ARBA" id="ARBA00022485"/>
    </source>
</evidence>
<keyword evidence="1" id="KW-0813">Transport</keyword>
<evidence type="ECO:0000256" key="4">
    <source>
        <dbReference type="ARBA" id="ARBA00022982"/>
    </source>
</evidence>
<keyword evidence="3" id="KW-0479">Metal-binding</keyword>
<keyword evidence="7" id="KW-0812">Transmembrane</keyword>
<dbReference type="Pfam" id="PF12801">
    <property type="entry name" value="Fer4_5"/>
    <property type="match status" value="1"/>
</dbReference>
<dbReference type="SUPFAM" id="SSF54862">
    <property type="entry name" value="4Fe-4S ferredoxins"/>
    <property type="match status" value="1"/>
</dbReference>
<feature type="domain" description="4Fe-4S ferredoxin-type" evidence="8">
    <location>
        <begin position="258"/>
        <end position="286"/>
    </location>
</feature>
<dbReference type="PROSITE" id="PS51379">
    <property type="entry name" value="4FE4S_FER_2"/>
    <property type="match status" value="1"/>
</dbReference>
<dbReference type="Pfam" id="PF13746">
    <property type="entry name" value="Fer4_18"/>
    <property type="match status" value="1"/>
</dbReference>
<comment type="caution">
    <text evidence="9">The sequence shown here is derived from an EMBL/GenBank/DDBJ whole genome shotgun (WGS) entry which is preliminary data.</text>
</comment>
<feature type="transmembrane region" description="Helical" evidence="7">
    <location>
        <begin position="199"/>
        <end position="216"/>
    </location>
</feature>
<keyword evidence="5" id="KW-0408">Iron</keyword>
<dbReference type="InterPro" id="IPR014116">
    <property type="entry name" value="Cyt_c_oxidase_cbb3_FixG"/>
</dbReference>
<accession>A0ABT8KW83</accession>
<dbReference type="InterPro" id="IPR032879">
    <property type="entry name" value="FixG_C"/>
</dbReference>
<dbReference type="InterPro" id="IPR017900">
    <property type="entry name" value="4Fe4S_Fe_S_CS"/>
</dbReference>
<dbReference type="Pfam" id="PF11614">
    <property type="entry name" value="FixG_C"/>
    <property type="match status" value="1"/>
</dbReference>
<organism evidence="9 10">
    <name type="scientific">Splendidivirga corallicola</name>
    <dbReference type="NCBI Taxonomy" id="3051826"/>
    <lineage>
        <taxon>Bacteria</taxon>
        <taxon>Pseudomonadati</taxon>
        <taxon>Bacteroidota</taxon>
        <taxon>Cytophagia</taxon>
        <taxon>Cytophagales</taxon>
        <taxon>Splendidivirgaceae</taxon>
        <taxon>Splendidivirga</taxon>
    </lineage>
</organism>
<evidence type="ECO:0000256" key="6">
    <source>
        <dbReference type="ARBA" id="ARBA00023014"/>
    </source>
</evidence>
<evidence type="ECO:0000256" key="7">
    <source>
        <dbReference type="SAM" id="Phobius"/>
    </source>
</evidence>
<evidence type="ECO:0000256" key="1">
    <source>
        <dbReference type="ARBA" id="ARBA00022448"/>
    </source>
</evidence>
<dbReference type="PANTHER" id="PTHR30176">
    <property type="entry name" value="FERREDOXIN-TYPE PROTEIN NAPH"/>
    <property type="match status" value="1"/>
</dbReference>
<keyword evidence="4" id="KW-0249">Electron transport</keyword>
<proteinExistence type="predicted"/>